<evidence type="ECO:0000256" key="1">
    <source>
        <dbReference type="SAM" id="MobiDB-lite"/>
    </source>
</evidence>
<accession>A0A8H6WF65</accession>
<dbReference type="Gene3D" id="3.80.10.10">
    <property type="entry name" value="Ribonuclease Inhibitor"/>
    <property type="match status" value="1"/>
</dbReference>
<feature type="region of interest" description="Disordered" evidence="1">
    <location>
        <begin position="1"/>
        <end position="27"/>
    </location>
</feature>
<dbReference type="OrthoDB" id="2631350at2759"/>
<keyword evidence="3" id="KW-1185">Reference proteome</keyword>
<gene>
    <name evidence="2" type="ORF">MIND_00394600</name>
</gene>
<dbReference type="InterPro" id="IPR032675">
    <property type="entry name" value="LRR_dom_sf"/>
</dbReference>
<evidence type="ECO:0000313" key="3">
    <source>
        <dbReference type="Proteomes" id="UP000636479"/>
    </source>
</evidence>
<evidence type="ECO:0008006" key="4">
    <source>
        <dbReference type="Google" id="ProtNLM"/>
    </source>
</evidence>
<sequence>MSGPSKRAKTVSTNENASPASPGASTAQKQCLQNIDLLEMILRANYDPSLRPSRVSLLSVGLACKSFTPTAVRLLWEQIPSLVPLMRLLRNFSLNEDIMLWELNGIIRDADWQLFDRYAAYVRVVDYTYSSSSSMPVQGAVYLRLAMRKQPLLPNLQRLVFTGMTSKPYNDGELLLYLSPSINSLTLASGYTSTAQTFLELLAQQSPHIEKLSLSGARELVGLDAVFKGLRTLDLKTIREPLTTADLQVVGGIPDLRVFSTDLVMWDAIQFELIPHDTLFLSLSELNVKSTRKAMYRIVPAFLLTIGAPALKRLDVLLSRDSYQDRVDTSQHPAAFRTLGSRLVSRWATSLEYLSLNGMSLHSIDDFPFISGLTSLRTLHLHRLLTQGTSLSDGNVLTVVRTWPVLETLTFAEGHGDADIAFFQALAEHCPALRVLHVPFTPTRNMVPEIPRGGAPPKAHGLRELRLSAAHSASGYSWDGVDLHLLARHLDRMFKDLVVIQGEEYRGRWSEVGKLVMMCQEVRQTTWAA</sequence>
<feature type="compositionally biased region" description="Polar residues" evidence="1">
    <location>
        <begin position="10"/>
        <end position="27"/>
    </location>
</feature>
<evidence type="ECO:0000313" key="2">
    <source>
        <dbReference type="EMBL" id="KAF7310209.1"/>
    </source>
</evidence>
<dbReference type="GeneID" id="59343290"/>
<dbReference type="AlphaFoldDB" id="A0A8H6WF65"/>
<protein>
    <recommendedName>
        <fullName evidence="4">F-box domain-containing protein</fullName>
    </recommendedName>
</protein>
<dbReference type="EMBL" id="JACAZF010000003">
    <property type="protein sequence ID" value="KAF7310209.1"/>
    <property type="molecule type" value="Genomic_DNA"/>
</dbReference>
<dbReference type="RefSeq" id="XP_037223659.1">
    <property type="nucleotide sequence ID" value="XM_037360774.1"/>
</dbReference>
<organism evidence="2 3">
    <name type="scientific">Mycena indigotica</name>
    <dbReference type="NCBI Taxonomy" id="2126181"/>
    <lineage>
        <taxon>Eukaryota</taxon>
        <taxon>Fungi</taxon>
        <taxon>Dikarya</taxon>
        <taxon>Basidiomycota</taxon>
        <taxon>Agaricomycotina</taxon>
        <taxon>Agaricomycetes</taxon>
        <taxon>Agaricomycetidae</taxon>
        <taxon>Agaricales</taxon>
        <taxon>Marasmiineae</taxon>
        <taxon>Mycenaceae</taxon>
        <taxon>Mycena</taxon>
    </lineage>
</organism>
<dbReference type="Proteomes" id="UP000636479">
    <property type="component" value="Unassembled WGS sequence"/>
</dbReference>
<comment type="caution">
    <text evidence="2">The sequence shown here is derived from an EMBL/GenBank/DDBJ whole genome shotgun (WGS) entry which is preliminary data.</text>
</comment>
<dbReference type="SUPFAM" id="SSF52047">
    <property type="entry name" value="RNI-like"/>
    <property type="match status" value="1"/>
</dbReference>
<reference evidence="2" key="1">
    <citation type="submission" date="2020-05" db="EMBL/GenBank/DDBJ databases">
        <title>Mycena genomes resolve the evolution of fungal bioluminescence.</title>
        <authorList>
            <person name="Tsai I.J."/>
        </authorList>
    </citation>
    <scope>NUCLEOTIDE SEQUENCE</scope>
    <source>
        <strain evidence="2">171206Taipei</strain>
    </source>
</reference>
<proteinExistence type="predicted"/>
<name>A0A8H6WF65_9AGAR</name>